<evidence type="ECO:0000313" key="5">
    <source>
        <dbReference type="EMBL" id="KAG8178008.1"/>
    </source>
</evidence>
<dbReference type="GO" id="GO:0005737">
    <property type="term" value="C:cytoplasm"/>
    <property type="evidence" value="ECO:0007669"/>
    <property type="project" value="TreeGrafter"/>
</dbReference>
<dbReference type="InterPro" id="IPR030381">
    <property type="entry name" value="G_DYNAMIN_dom"/>
</dbReference>
<dbReference type="Pfam" id="PF01031">
    <property type="entry name" value="Dynamin_M"/>
    <property type="match status" value="1"/>
</dbReference>
<dbReference type="PRINTS" id="PR00195">
    <property type="entry name" value="DYNAMIN"/>
</dbReference>
<dbReference type="PROSITE" id="PS51718">
    <property type="entry name" value="G_DYNAMIN_2"/>
    <property type="match status" value="1"/>
</dbReference>
<keyword evidence="6" id="KW-1185">Reference proteome</keyword>
<evidence type="ECO:0000259" key="4">
    <source>
        <dbReference type="PROSITE" id="PS51718"/>
    </source>
</evidence>
<dbReference type="GO" id="GO:0005886">
    <property type="term" value="C:plasma membrane"/>
    <property type="evidence" value="ECO:0007669"/>
    <property type="project" value="TreeGrafter"/>
</dbReference>
<keyword evidence="2" id="KW-0342">GTP-binding</keyword>
<dbReference type="InterPro" id="IPR022812">
    <property type="entry name" value="Dynamin"/>
</dbReference>
<dbReference type="InterPro" id="IPR045063">
    <property type="entry name" value="Dynamin_N"/>
</dbReference>
<gene>
    <name evidence="5" type="ORF">JTE90_004488</name>
</gene>
<keyword evidence="1" id="KW-0547">Nucleotide-binding</keyword>
<proteinExistence type="predicted"/>
<dbReference type="Gene3D" id="1.20.120.1240">
    <property type="entry name" value="Dynamin, middle domain"/>
    <property type="match status" value="1"/>
</dbReference>
<feature type="domain" description="Dynamin-type G" evidence="4">
    <location>
        <begin position="52"/>
        <end position="317"/>
    </location>
</feature>
<evidence type="ECO:0000256" key="1">
    <source>
        <dbReference type="ARBA" id="ARBA00022741"/>
    </source>
</evidence>
<dbReference type="GO" id="GO:0005525">
    <property type="term" value="F:GTP binding"/>
    <property type="evidence" value="ECO:0007669"/>
    <property type="project" value="UniProtKB-KW"/>
</dbReference>
<dbReference type="InterPro" id="IPR001401">
    <property type="entry name" value="Dynamin_GTPase"/>
</dbReference>
<evidence type="ECO:0000313" key="6">
    <source>
        <dbReference type="Proteomes" id="UP000827092"/>
    </source>
</evidence>
<dbReference type="InterPro" id="IPR000375">
    <property type="entry name" value="Dynamin_stalk"/>
</dbReference>
<evidence type="ECO:0000256" key="3">
    <source>
        <dbReference type="SAM" id="MobiDB-lite"/>
    </source>
</evidence>
<sequence length="611" mass="68850">MFSTLRRNNFLPRRESSFQRDLASRQILDECDLIEVVNKLQNKLAASGKLLDISLPQIVVVGCQSAGKSSVLESIIGREFLPRGKGTVTRRPTVIHLQPSSEVYGEFLHLPDRKFTDFEDIKQEIIDETMREPGPTGFSSKPINLKIYAPNVLKLSLVDMPGIVKNVTGNESEEVIEVVINMIMKYIEQPNSLILAVSPANQDIATSDALDIAKKVDPKRVRTLGVLTKLDIMDAGTNALEVLQNKTLPLKRGYVGVLNRSQQDIDENRDIEYSLAKEKRFFENHPAYSHMVDVMGSSYLQKLLHVELKEHIRKTLPAVSKELMQKLNNVRKEIRKYDAIMNLSTDTSNTVMAYFLKLVQLFIDDFHIKLFGNSERVNFKALDFGAVINHKLYTDLQKVLKMPTSLKEEELILLIANEHGVRNTLTIPSVSLEAACGSILDSYIDPLQSFVDSVTDLLISGVTETGDLLESYPYLKSVLVRFINEAIEEATVETKDMLNKHIQAEMMYCNIYNYDFKNSKLKEGILCNPVKIWKAFDELNEDGEEEDSDGEDSDGEDSDGEEENSDDSAICDEDLSTSVEYISVKHFDLIITSNIVVLSSKDLRNCCLSNS</sequence>
<dbReference type="CDD" id="cd08771">
    <property type="entry name" value="DLP_1"/>
    <property type="match status" value="1"/>
</dbReference>
<dbReference type="SUPFAM" id="SSF52540">
    <property type="entry name" value="P-loop containing nucleoside triphosphate hydrolases"/>
    <property type="match status" value="1"/>
</dbReference>
<dbReference type="GO" id="GO:0008017">
    <property type="term" value="F:microtubule binding"/>
    <property type="evidence" value="ECO:0007669"/>
    <property type="project" value="TreeGrafter"/>
</dbReference>
<dbReference type="Gene3D" id="3.40.50.300">
    <property type="entry name" value="P-loop containing nucleotide triphosphate hydrolases"/>
    <property type="match status" value="1"/>
</dbReference>
<dbReference type="EMBL" id="JAFNEN010000727">
    <property type="protein sequence ID" value="KAG8178008.1"/>
    <property type="molecule type" value="Genomic_DNA"/>
</dbReference>
<dbReference type="Proteomes" id="UP000827092">
    <property type="component" value="Unassembled WGS sequence"/>
</dbReference>
<dbReference type="SMART" id="SM00053">
    <property type="entry name" value="DYNc"/>
    <property type="match status" value="1"/>
</dbReference>
<dbReference type="Pfam" id="PF00350">
    <property type="entry name" value="Dynamin_N"/>
    <property type="match status" value="1"/>
</dbReference>
<dbReference type="AlphaFoldDB" id="A0AAV6U2H0"/>
<feature type="region of interest" description="Disordered" evidence="3">
    <location>
        <begin position="541"/>
        <end position="570"/>
    </location>
</feature>
<evidence type="ECO:0000256" key="2">
    <source>
        <dbReference type="ARBA" id="ARBA00023134"/>
    </source>
</evidence>
<comment type="caution">
    <text evidence="5">The sequence shown here is derived from an EMBL/GenBank/DDBJ whole genome shotgun (WGS) entry which is preliminary data.</text>
</comment>
<protein>
    <recommendedName>
        <fullName evidence="4">Dynamin-type G domain-containing protein</fullName>
    </recommendedName>
</protein>
<dbReference type="GO" id="GO:0005874">
    <property type="term" value="C:microtubule"/>
    <property type="evidence" value="ECO:0007669"/>
    <property type="project" value="TreeGrafter"/>
</dbReference>
<name>A0AAV6U2H0_9ARAC</name>
<dbReference type="PANTHER" id="PTHR11566">
    <property type="entry name" value="DYNAMIN"/>
    <property type="match status" value="1"/>
</dbReference>
<organism evidence="5 6">
    <name type="scientific">Oedothorax gibbosus</name>
    <dbReference type="NCBI Taxonomy" id="931172"/>
    <lineage>
        <taxon>Eukaryota</taxon>
        <taxon>Metazoa</taxon>
        <taxon>Ecdysozoa</taxon>
        <taxon>Arthropoda</taxon>
        <taxon>Chelicerata</taxon>
        <taxon>Arachnida</taxon>
        <taxon>Araneae</taxon>
        <taxon>Araneomorphae</taxon>
        <taxon>Entelegynae</taxon>
        <taxon>Araneoidea</taxon>
        <taxon>Linyphiidae</taxon>
        <taxon>Erigoninae</taxon>
        <taxon>Oedothorax</taxon>
    </lineage>
</organism>
<dbReference type="GO" id="GO:0003924">
    <property type="term" value="F:GTPase activity"/>
    <property type="evidence" value="ECO:0007669"/>
    <property type="project" value="InterPro"/>
</dbReference>
<dbReference type="PANTHER" id="PTHR11566:SF212">
    <property type="entry name" value="DYNAMIN"/>
    <property type="match status" value="1"/>
</dbReference>
<dbReference type="GO" id="GO:0031623">
    <property type="term" value="P:receptor internalization"/>
    <property type="evidence" value="ECO:0007669"/>
    <property type="project" value="TreeGrafter"/>
</dbReference>
<accession>A0AAV6U2H0</accession>
<reference evidence="5 6" key="1">
    <citation type="journal article" date="2022" name="Nat. Ecol. Evol.">
        <title>A masculinizing supergene underlies an exaggerated male reproductive morph in a spider.</title>
        <authorList>
            <person name="Hendrickx F."/>
            <person name="De Corte Z."/>
            <person name="Sonet G."/>
            <person name="Van Belleghem S.M."/>
            <person name="Kostlbacher S."/>
            <person name="Vangestel C."/>
        </authorList>
    </citation>
    <scope>NUCLEOTIDE SEQUENCE [LARGE SCALE GENOMIC DNA]</scope>
    <source>
        <strain evidence="5">W744_W776</strain>
    </source>
</reference>
<dbReference type="InterPro" id="IPR027417">
    <property type="entry name" value="P-loop_NTPase"/>
</dbReference>